<organism evidence="1 2">
    <name type="scientific">Acaulospora colombiana</name>
    <dbReference type="NCBI Taxonomy" id="27376"/>
    <lineage>
        <taxon>Eukaryota</taxon>
        <taxon>Fungi</taxon>
        <taxon>Fungi incertae sedis</taxon>
        <taxon>Mucoromycota</taxon>
        <taxon>Glomeromycotina</taxon>
        <taxon>Glomeromycetes</taxon>
        <taxon>Diversisporales</taxon>
        <taxon>Acaulosporaceae</taxon>
        <taxon>Acaulospora</taxon>
    </lineage>
</organism>
<dbReference type="EMBL" id="CAJVPT010008351">
    <property type="protein sequence ID" value="CAG8551070.1"/>
    <property type="molecule type" value="Genomic_DNA"/>
</dbReference>
<accession>A0ACA9LV41</accession>
<name>A0ACA9LV41_9GLOM</name>
<evidence type="ECO:0000313" key="1">
    <source>
        <dbReference type="EMBL" id="CAG8551070.1"/>
    </source>
</evidence>
<proteinExistence type="predicted"/>
<dbReference type="Proteomes" id="UP000789525">
    <property type="component" value="Unassembled WGS sequence"/>
</dbReference>
<reference evidence="1" key="1">
    <citation type="submission" date="2021-06" db="EMBL/GenBank/DDBJ databases">
        <authorList>
            <person name="Kallberg Y."/>
            <person name="Tangrot J."/>
            <person name="Rosling A."/>
        </authorList>
    </citation>
    <scope>NUCLEOTIDE SEQUENCE</scope>
    <source>
        <strain evidence="1">CL356</strain>
    </source>
</reference>
<gene>
    <name evidence="1" type="ORF">ACOLOM_LOCUS4855</name>
</gene>
<sequence length="138" mass="15393">MTFDGRSSKQLIPLTSLCVGHFAEKLVLLAEKMSKLVATTIGLITSAALLYNFQSDIESNTTQIRKMLHKSQSQLEAALPTHLKSDHYVKHRLIPTFKSTWNAHVETFAHKVCNFDASETAKAAVKSAKSFSEEKGWK</sequence>
<keyword evidence="2" id="KW-1185">Reference proteome</keyword>
<protein>
    <submittedName>
        <fullName evidence="1">3513_t:CDS:1</fullName>
    </submittedName>
</protein>
<evidence type="ECO:0000313" key="2">
    <source>
        <dbReference type="Proteomes" id="UP000789525"/>
    </source>
</evidence>
<comment type="caution">
    <text evidence="1">The sequence shown here is derived from an EMBL/GenBank/DDBJ whole genome shotgun (WGS) entry which is preliminary data.</text>
</comment>